<dbReference type="Gramene" id="Os03t0689544-00">
    <property type="protein sequence ID" value="Os03t0689544-00"/>
    <property type="gene ID" value="Os03g0689544"/>
</dbReference>
<reference evidence="2 3" key="3">
    <citation type="journal article" date="2013" name="Rice">
        <title>Improvement of the Oryza sativa Nipponbare reference genome using next generation sequence and optical map data.</title>
        <authorList>
            <person name="Kawahara Y."/>
            <person name="de la Bastide M."/>
            <person name="Hamilton J.P."/>
            <person name="Kanamori H."/>
            <person name="McCombie W.R."/>
            <person name="Ouyang S."/>
            <person name="Schwartz D.C."/>
            <person name="Tanaka T."/>
            <person name="Wu J."/>
            <person name="Zhou S."/>
            <person name="Childs K.L."/>
            <person name="Davidson R.M."/>
            <person name="Lin H."/>
            <person name="Quesada-Ocampo L."/>
            <person name="Vaillancourt B."/>
            <person name="Sakai H."/>
            <person name="Lee S.S."/>
            <person name="Kim J."/>
            <person name="Numa H."/>
            <person name="Itoh T."/>
            <person name="Buell C.R."/>
            <person name="Matsumoto T."/>
        </authorList>
    </citation>
    <scope>NUCLEOTIDE SEQUENCE [LARGE SCALE GENOMIC DNA]</scope>
    <source>
        <strain evidence="3">cv. Nipponbare</strain>
    </source>
</reference>
<feature type="region of interest" description="Disordered" evidence="1">
    <location>
        <begin position="148"/>
        <end position="247"/>
    </location>
</feature>
<dbReference type="AlphaFoldDB" id="A0A0P0W1X8"/>
<organism evidence="2 3">
    <name type="scientific">Oryza sativa subsp. japonica</name>
    <name type="common">Rice</name>
    <dbReference type="NCBI Taxonomy" id="39947"/>
    <lineage>
        <taxon>Eukaryota</taxon>
        <taxon>Viridiplantae</taxon>
        <taxon>Streptophyta</taxon>
        <taxon>Embryophyta</taxon>
        <taxon>Tracheophyta</taxon>
        <taxon>Spermatophyta</taxon>
        <taxon>Magnoliopsida</taxon>
        <taxon>Liliopsida</taxon>
        <taxon>Poales</taxon>
        <taxon>Poaceae</taxon>
        <taxon>BOP clade</taxon>
        <taxon>Oryzoideae</taxon>
        <taxon>Oryzeae</taxon>
        <taxon>Oryzinae</taxon>
        <taxon>Oryza</taxon>
        <taxon>Oryza sativa</taxon>
    </lineage>
</organism>
<gene>
    <name evidence="2" type="ordered locus">Os03g0689544</name>
    <name evidence="2" type="ORF">OSNPB_030689544</name>
</gene>
<dbReference type="EMBL" id="AP014959">
    <property type="protein sequence ID" value="BAS85834.1"/>
    <property type="molecule type" value="Genomic_DNA"/>
</dbReference>
<reference evidence="2 3" key="2">
    <citation type="journal article" date="2013" name="Plant Cell Physiol.">
        <title>Rice Annotation Project Database (RAP-DB): an integrative and interactive database for rice genomics.</title>
        <authorList>
            <person name="Sakai H."/>
            <person name="Lee S.S."/>
            <person name="Tanaka T."/>
            <person name="Numa H."/>
            <person name="Kim J."/>
            <person name="Kawahara Y."/>
            <person name="Wakimoto H."/>
            <person name="Yang C.C."/>
            <person name="Iwamoto M."/>
            <person name="Abe T."/>
            <person name="Yamada Y."/>
            <person name="Muto A."/>
            <person name="Inokuchi H."/>
            <person name="Ikemura T."/>
            <person name="Matsumoto T."/>
            <person name="Sasaki T."/>
            <person name="Itoh T."/>
        </authorList>
    </citation>
    <scope>NUCLEOTIDE SEQUENCE [LARGE SCALE GENOMIC DNA]</scope>
    <source>
        <strain evidence="3">cv. Nipponbare</strain>
    </source>
</reference>
<dbReference type="eggNOG" id="ENOG502R1HA">
    <property type="taxonomic scope" value="Eukaryota"/>
</dbReference>
<dbReference type="InParanoid" id="A0A0P0W1X8"/>
<keyword evidence="3" id="KW-1185">Reference proteome</keyword>
<accession>A0A0P0W1X8</accession>
<sequence length="267" mass="28457">MALRSIVTSSASRPTNSQILASKLSWTVASPKTILARVVLPMPPAPVTAMVGMRLQPPPASSRSVVLLTRMSASILVSSAIFSPTTSDRMRPSAVRRPSPESARREQQGEGDEEMILVWETKPKRELLLSMPSSLRLSALTLFPISRARTGSRKQERAGTRTPRKQQQQPAMATGVAASPPAAAWHSSRMSSASYMASLSSRTHRSTAASRSRALSASERTARRSPSVASSLEISPGTPSSASTSSFAVSARMRARLDAKASSIAAM</sequence>
<name>A0A0P0W1X8_ORYSJ</name>
<proteinExistence type="predicted"/>
<evidence type="ECO:0000313" key="3">
    <source>
        <dbReference type="Proteomes" id="UP000059680"/>
    </source>
</evidence>
<feature type="compositionally biased region" description="Low complexity" evidence="1">
    <location>
        <begin position="171"/>
        <end position="219"/>
    </location>
</feature>
<feature type="compositionally biased region" description="Basic and acidic residues" evidence="1">
    <location>
        <begin position="98"/>
        <end position="108"/>
    </location>
</feature>
<dbReference type="Proteomes" id="UP000059680">
    <property type="component" value="Chromosome 3"/>
</dbReference>
<evidence type="ECO:0000313" key="2">
    <source>
        <dbReference type="EMBL" id="BAS85834.1"/>
    </source>
</evidence>
<feature type="non-terminal residue" evidence="2">
    <location>
        <position position="267"/>
    </location>
</feature>
<dbReference type="PaxDb" id="39947-A0A0P0W1X8"/>
<reference evidence="3" key="1">
    <citation type="journal article" date="2005" name="Nature">
        <title>The map-based sequence of the rice genome.</title>
        <authorList>
            <consortium name="International rice genome sequencing project (IRGSP)"/>
            <person name="Matsumoto T."/>
            <person name="Wu J."/>
            <person name="Kanamori H."/>
            <person name="Katayose Y."/>
            <person name="Fujisawa M."/>
            <person name="Namiki N."/>
            <person name="Mizuno H."/>
            <person name="Yamamoto K."/>
            <person name="Antonio B.A."/>
            <person name="Baba T."/>
            <person name="Sakata K."/>
            <person name="Nagamura Y."/>
            <person name="Aoki H."/>
            <person name="Arikawa K."/>
            <person name="Arita K."/>
            <person name="Bito T."/>
            <person name="Chiden Y."/>
            <person name="Fujitsuka N."/>
            <person name="Fukunaka R."/>
            <person name="Hamada M."/>
            <person name="Harada C."/>
            <person name="Hayashi A."/>
            <person name="Hijishita S."/>
            <person name="Honda M."/>
            <person name="Hosokawa S."/>
            <person name="Ichikawa Y."/>
            <person name="Idonuma A."/>
            <person name="Iijima M."/>
            <person name="Ikeda M."/>
            <person name="Ikeno M."/>
            <person name="Ito K."/>
            <person name="Ito S."/>
            <person name="Ito T."/>
            <person name="Ito Y."/>
            <person name="Ito Y."/>
            <person name="Iwabuchi A."/>
            <person name="Kamiya K."/>
            <person name="Karasawa W."/>
            <person name="Kurita K."/>
            <person name="Katagiri S."/>
            <person name="Kikuta A."/>
            <person name="Kobayashi H."/>
            <person name="Kobayashi N."/>
            <person name="Machita K."/>
            <person name="Maehara T."/>
            <person name="Masukawa M."/>
            <person name="Mizubayashi T."/>
            <person name="Mukai Y."/>
            <person name="Nagasaki H."/>
            <person name="Nagata Y."/>
            <person name="Naito S."/>
            <person name="Nakashima M."/>
            <person name="Nakama Y."/>
            <person name="Nakamichi Y."/>
            <person name="Nakamura M."/>
            <person name="Meguro A."/>
            <person name="Negishi M."/>
            <person name="Ohta I."/>
            <person name="Ohta T."/>
            <person name="Okamoto M."/>
            <person name="Ono N."/>
            <person name="Saji S."/>
            <person name="Sakaguchi M."/>
            <person name="Sakai K."/>
            <person name="Shibata M."/>
            <person name="Shimokawa T."/>
            <person name="Song J."/>
            <person name="Takazaki Y."/>
            <person name="Terasawa K."/>
            <person name="Tsugane M."/>
            <person name="Tsuji K."/>
            <person name="Ueda S."/>
            <person name="Waki K."/>
            <person name="Yamagata H."/>
            <person name="Yamamoto M."/>
            <person name="Yamamoto S."/>
            <person name="Yamane H."/>
            <person name="Yoshiki S."/>
            <person name="Yoshihara R."/>
            <person name="Yukawa K."/>
            <person name="Zhong H."/>
            <person name="Yano M."/>
            <person name="Yuan Q."/>
            <person name="Ouyang S."/>
            <person name="Liu J."/>
            <person name="Jones K.M."/>
            <person name="Gansberger K."/>
            <person name="Moffat K."/>
            <person name="Hill J."/>
            <person name="Bera J."/>
            <person name="Fadrosh D."/>
            <person name="Jin S."/>
            <person name="Johri S."/>
            <person name="Kim M."/>
            <person name="Overton L."/>
            <person name="Reardon M."/>
            <person name="Tsitrin T."/>
            <person name="Vuong H."/>
            <person name="Weaver B."/>
            <person name="Ciecko A."/>
            <person name="Tallon L."/>
            <person name="Jackson J."/>
            <person name="Pai G."/>
            <person name="Aken S.V."/>
            <person name="Utterback T."/>
            <person name="Reidmuller S."/>
            <person name="Feldblyum T."/>
            <person name="Hsiao J."/>
            <person name="Zismann V."/>
            <person name="Iobst S."/>
            <person name="de Vazeille A.R."/>
            <person name="Buell C.R."/>
            <person name="Ying K."/>
            <person name="Li Y."/>
            <person name="Lu T."/>
            <person name="Huang Y."/>
            <person name="Zhao Q."/>
            <person name="Feng Q."/>
            <person name="Zhang L."/>
            <person name="Zhu J."/>
            <person name="Weng Q."/>
            <person name="Mu J."/>
            <person name="Lu Y."/>
            <person name="Fan D."/>
            <person name="Liu Y."/>
            <person name="Guan J."/>
            <person name="Zhang Y."/>
            <person name="Yu S."/>
            <person name="Liu X."/>
            <person name="Zhang Y."/>
            <person name="Hong G."/>
            <person name="Han B."/>
            <person name="Choisne N."/>
            <person name="Demange N."/>
            <person name="Orjeda G."/>
            <person name="Samain S."/>
            <person name="Cattolico L."/>
            <person name="Pelletier E."/>
            <person name="Couloux A."/>
            <person name="Segurens B."/>
            <person name="Wincker P."/>
            <person name="D'Hont A."/>
            <person name="Scarpelli C."/>
            <person name="Weissenbach J."/>
            <person name="Salanoubat M."/>
            <person name="Quetier F."/>
            <person name="Yu Y."/>
            <person name="Kim H.R."/>
            <person name="Rambo T."/>
            <person name="Currie J."/>
            <person name="Collura K."/>
            <person name="Luo M."/>
            <person name="Yang T."/>
            <person name="Ammiraju J.S.S."/>
            <person name="Engler F."/>
            <person name="Soderlund C."/>
            <person name="Wing R.A."/>
            <person name="Palmer L.E."/>
            <person name="de la Bastide M."/>
            <person name="Spiegel L."/>
            <person name="Nascimento L."/>
            <person name="Zutavern T."/>
            <person name="O'Shaughnessy A."/>
            <person name="Dike S."/>
            <person name="Dedhia N."/>
            <person name="Preston R."/>
            <person name="Balija V."/>
            <person name="McCombie W.R."/>
            <person name="Chow T."/>
            <person name="Chen H."/>
            <person name="Chung M."/>
            <person name="Chen C."/>
            <person name="Shaw J."/>
            <person name="Wu H."/>
            <person name="Hsiao K."/>
            <person name="Chao Y."/>
            <person name="Chu M."/>
            <person name="Cheng C."/>
            <person name="Hour A."/>
            <person name="Lee P."/>
            <person name="Lin S."/>
            <person name="Lin Y."/>
            <person name="Liou J."/>
            <person name="Liu S."/>
            <person name="Hsing Y."/>
            <person name="Raghuvanshi S."/>
            <person name="Mohanty A."/>
            <person name="Bharti A.K."/>
            <person name="Gaur A."/>
            <person name="Gupta V."/>
            <person name="Kumar D."/>
            <person name="Ravi V."/>
            <person name="Vij S."/>
            <person name="Kapur A."/>
            <person name="Khurana P."/>
            <person name="Khurana P."/>
            <person name="Khurana J.P."/>
            <person name="Tyagi A.K."/>
            <person name="Gaikwad K."/>
            <person name="Singh A."/>
            <person name="Dalal V."/>
            <person name="Srivastava S."/>
            <person name="Dixit A."/>
            <person name="Pal A.K."/>
            <person name="Ghazi I.A."/>
            <person name="Yadav M."/>
            <person name="Pandit A."/>
            <person name="Bhargava A."/>
            <person name="Sureshbabu K."/>
            <person name="Batra K."/>
            <person name="Sharma T.R."/>
            <person name="Mohapatra T."/>
            <person name="Singh N.K."/>
            <person name="Messing J."/>
            <person name="Nelson A.B."/>
            <person name="Fuks G."/>
            <person name="Kavchok S."/>
            <person name="Keizer G."/>
            <person name="Linton E."/>
            <person name="Llaca V."/>
            <person name="Song R."/>
            <person name="Tanyolac B."/>
            <person name="Young S."/>
            <person name="Ho-Il K."/>
            <person name="Hahn J.H."/>
            <person name="Sangsakoo G."/>
            <person name="Vanavichit A."/>
            <person name="de Mattos Luiz.A.T."/>
            <person name="Zimmer P.D."/>
            <person name="Malone G."/>
            <person name="Dellagostin O."/>
            <person name="de Oliveira A.C."/>
            <person name="Bevan M."/>
            <person name="Bancroft I."/>
            <person name="Minx P."/>
            <person name="Cordum H."/>
            <person name="Wilson R."/>
            <person name="Cheng Z."/>
            <person name="Jin W."/>
            <person name="Jiang J."/>
            <person name="Leong S.A."/>
            <person name="Iwama H."/>
            <person name="Gojobori T."/>
            <person name="Itoh T."/>
            <person name="Niimura Y."/>
            <person name="Fujii Y."/>
            <person name="Habara T."/>
            <person name="Sakai H."/>
            <person name="Sato Y."/>
            <person name="Wilson G."/>
            <person name="Kumar K."/>
            <person name="McCouch S."/>
            <person name="Juretic N."/>
            <person name="Hoen D."/>
            <person name="Wright S."/>
            <person name="Bruskiewich R."/>
            <person name="Bureau T."/>
            <person name="Miyao A."/>
            <person name="Hirochika H."/>
            <person name="Nishikawa T."/>
            <person name="Kadowaki K."/>
            <person name="Sugiura M."/>
            <person name="Burr B."/>
            <person name="Sasaki T."/>
        </authorList>
    </citation>
    <scope>NUCLEOTIDE SEQUENCE [LARGE SCALE GENOMIC DNA]</scope>
    <source>
        <strain evidence="3">cv. Nipponbare</strain>
    </source>
</reference>
<feature type="region of interest" description="Disordered" evidence="1">
    <location>
        <begin position="85"/>
        <end position="114"/>
    </location>
</feature>
<protein>
    <submittedName>
        <fullName evidence="2">Os03g0689544 protein</fullName>
    </submittedName>
</protein>
<feature type="compositionally biased region" description="Low complexity" evidence="1">
    <location>
        <begin position="235"/>
        <end position="247"/>
    </location>
</feature>
<evidence type="ECO:0000256" key="1">
    <source>
        <dbReference type="SAM" id="MobiDB-lite"/>
    </source>
</evidence>